<evidence type="ECO:0000313" key="1">
    <source>
        <dbReference type="EMBL" id="PNR44199.1"/>
    </source>
</evidence>
<reference evidence="2" key="3">
    <citation type="submission" date="2020-12" db="UniProtKB">
        <authorList>
            <consortium name="EnsemblPlants"/>
        </authorList>
    </citation>
    <scope>IDENTIFICATION</scope>
</reference>
<protein>
    <submittedName>
        <fullName evidence="1 2">Uncharacterized protein</fullName>
    </submittedName>
</protein>
<keyword evidence="3" id="KW-1185">Reference proteome</keyword>
<dbReference type="Proteomes" id="UP000006727">
    <property type="component" value="Chromosome 12"/>
</dbReference>
<dbReference type="EnsemblPlants" id="Pp3c12_22110V3.1">
    <property type="protein sequence ID" value="Pp3c12_22110V3.1"/>
    <property type="gene ID" value="Pp3c12_22110"/>
</dbReference>
<dbReference type="PaxDb" id="3218-PP1S108_6V6.1"/>
<reference evidence="1 3" key="2">
    <citation type="journal article" date="2018" name="Plant J.">
        <title>The Physcomitrella patens chromosome-scale assembly reveals moss genome structure and evolution.</title>
        <authorList>
            <person name="Lang D."/>
            <person name="Ullrich K.K."/>
            <person name="Murat F."/>
            <person name="Fuchs J."/>
            <person name="Jenkins J."/>
            <person name="Haas F.B."/>
            <person name="Piednoel M."/>
            <person name="Gundlach H."/>
            <person name="Van Bel M."/>
            <person name="Meyberg R."/>
            <person name="Vives C."/>
            <person name="Morata J."/>
            <person name="Symeonidi A."/>
            <person name="Hiss M."/>
            <person name="Muchero W."/>
            <person name="Kamisugi Y."/>
            <person name="Saleh O."/>
            <person name="Blanc G."/>
            <person name="Decker E.L."/>
            <person name="van Gessel N."/>
            <person name="Grimwood J."/>
            <person name="Hayes R.D."/>
            <person name="Graham S.W."/>
            <person name="Gunter L.E."/>
            <person name="McDaniel S.F."/>
            <person name="Hoernstein S.N.W."/>
            <person name="Larsson A."/>
            <person name="Li F.W."/>
            <person name="Perroud P.F."/>
            <person name="Phillips J."/>
            <person name="Ranjan P."/>
            <person name="Rokshar D.S."/>
            <person name="Rothfels C.J."/>
            <person name="Schneider L."/>
            <person name="Shu S."/>
            <person name="Stevenson D.W."/>
            <person name="Thummler F."/>
            <person name="Tillich M."/>
            <person name="Villarreal Aguilar J.C."/>
            <person name="Widiez T."/>
            <person name="Wong G.K."/>
            <person name="Wymore A."/>
            <person name="Zhang Y."/>
            <person name="Zimmer A.D."/>
            <person name="Quatrano R.S."/>
            <person name="Mayer K.F.X."/>
            <person name="Goodstein D."/>
            <person name="Casacuberta J.M."/>
            <person name="Vandepoele K."/>
            <person name="Reski R."/>
            <person name="Cuming A.C."/>
            <person name="Tuskan G.A."/>
            <person name="Maumus F."/>
            <person name="Salse J."/>
            <person name="Schmutz J."/>
            <person name="Rensing S.A."/>
        </authorList>
    </citation>
    <scope>NUCLEOTIDE SEQUENCE [LARGE SCALE GENOMIC DNA]</scope>
    <source>
        <strain evidence="2 3">cv. Gransden 2004</strain>
    </source>
</reference>
<gene>
    <name evidence="1" type="ORF">PHYPA_016583</name>
</gene>
<proteinExistence type="predicted"/>
<evidence type="ECO:0000313" key="2">
    <source>
        <dbReference type="EnsemblPlants" id="Pp3c12_22110V3.1"/>
    </source>
</evidence>
<accession>A0A2K1JRP0</accession>
<evidence type="ECO:0000313" key="3">
    <source>
        <dbReference type="Proteomes" id="UP000006727"/>
    </source>
</evidence>
<name>A0A2K1JRP0_PHYPA</name>
<dbReference type="EMBL" id="ABEU02000012">
    <property type="protein sequence ID" value="PNR44199.1"/>
    <property type="molecule type" value="Genomic_DNA"/>
</dbReference>
<dbReference type="AlphaFoldDB" id="A0A2K1JRP0"/>
<sequence length="57" mass="6704">MFLPLNEKNDTMKQEKHGPWLQPLLVLPPNFLASLRWCLPEKLLNFSVAATVKYYMK</sequence>
<organism evidence="1">
    <name type="scientific">Physcomitrium patens</name>
    <name type="common">Spreading-leaved earth moss</name>
    <name type="synonym">Physcomitrella patens</name>
    <dbReference type="NCBI Taxonomy" id="3218"/>
    <lineage>
        <taxon>Eukaryota</taxon>
        <taxon>Viridiplantae</taxon>
        <taxon>Streptophyta</taxon>
        <taxon>Embryophyta</taxon>
        <taxon>Bryophyta</taxon>
        <taxon>Bryophytina</taxon>
        <taxon>Bryopsida</taxon>
        <taxon>Funariidae</taxon>
        <taxon>Funariales</taxon>
        <taxon>Funariaceae</taxon>
        <taxon>Physcomitrium</taxon>
    </lineage>
</organism>
<dbReference type="Gramene" id="Pp3c12_22110V3.1">
    <property type="protein sequence ID" value="Pp3c12_22110V3.1"/>
    <property type="gene ID" value="Pp3c12_22110"/>
</dbReference>
<reference evidence="1 3" key="1">
    <citation type="journal article" date="2008" name="Science">
        <title>The Physcomitrella genome reveals evolutionary insights into the conquest of land by plants.</title>
        <authorList>
            <person name="Rensing S."/>
            <person name="Lang D."/>
            <person name="Zimmer A."/>
            <person name="Terry A."/>
            <person name="Salamov A."/>
            <person name="Shapiro H."/>
            <person name="Nishiyama T."/>
            <person name="Perroud P.-F."/>
            <person name="Lindquist E."/>
            <person name="Kamisugi Y."/>
            <person name="Tanahashi T."/>
            <person name="Sakakibara K."/>
            <person name="Fujita T."/>
            <person name="Oishi K."/>
            <person name="Shin-I T."/>
            <person name="Kuroki Y."/>
            <person name="Toyoda A."/>
            <person name="Suzuki Y."/>
            <person name="Hashimoto A."/>
            <person name="Yamaguchi K."/>
            <person name="Sugano A."/>
            <person name="Kohara Y."/>
            <person name="Fujiyama A."/>
            <person name="Anterola A."/>
            <person name="Aoki S."/>
            <person name="Ashton N."/>
            <person name="Barbazuk W.B."/>
            <person name="Barker E."/>
            <person name="Bennetzen J."/>
            <person name="Bezanilla M."/>
            <person name="Blankenship R."/>
            <person name="Cho S.H."/>
            <person name="Dutcher S."/>
            <person name="Estelle M."/>
            <person name="Fawcett J.A."/>
            <person name="Gundlach H."/>
            <person name="Hanada K."/>
            <person name="Heyl A."/>
            <person name="Hicks K.A."/>
            <person name="Hugh J."/>
            <person name="Lohr M."/>
            <person name="Mayer K."/>
            <person name="Melkozernov A."/>
            <person name="Murata T."/>
            <person name="Nelson D."/>
            <person name="Pils B."/>
            <person name="Prigge M."/>
            <person name="Reiss B."/>
            <person name="Renner T."/>
            <person name="Rombauts S."/>
            <person name="Rushton P."/>
            <person name="Sanderfoot A."/>
            <person name="Schween G."/>
            <person name="Shiu S.-H."/>
            <person name="Stueber K."/>
            <person name="Theodoulou F.L."/>
            <person name="Tu H."/>
            <person name="Van de Peer Y."/>
            <person name="Verrier P.J."/>
            <person name="Waters E."/>
            <person name="Wood A."/>
            <person name="Yang L."/>
            <person name="Cove D."/>
            <person name="Cuming A."/>
            <person name="Hasebe M."/>
            <person name="Lucas S."/>
            <person name="Mishler D.B."/>
            <person name="Reski R."/>
            <person name="Grigoriev I."/>
            <person name="Quatrano R.S."/>
            <person name="Boore J.L."/>
        </authorList>
    </citation>
    <scope>NUCLEOTIDE SEQUENCE [LARGE SCALE GENOMIC DNA]</scope>
    <source>
        <strain evidence="2 3">cv. Gransden 2004</strain>
    </source>
</reference>
<dbReference type="InParanoid" id="A0A2K1JRP0"/>